<evidence type="ECO:0000313" key="2">
    <source>
        <dbReference type="WBParaSite" id="SVE_1161800.1"/>
    </source>
</evidence>
<dbReference type="Proteomes" id="UP000035680">
    <property type="component" value="Unassembled WGS sequence"/>
</dbReference>
<evidence type="ECO:0000313" key="1">
    <source>
        <dbReference type="Proteomes" id="UP000035680"/>
    </source>
</evidence>
<reference evidence="2" key="2">
    <citation type="submission" date="2015-08" db="UniProtKB">
        <authorList>
            <consortium name="WormBaseParasite"/>
        </authorList>
    </citation>
    <scope>IDENTIFICATION</scope>
</reference>
<reference evidence="1" key="1">
    <citation type="submission" date="2014-07" db="EMBL/GenBank/DDBJ databases">
        <authorList>
            <person name="Martin A.A"/>
            <person name="De Silva N."/>
        </authorList>
    </citation>
    <scope>NUCLEOTIDE SEQUENCE</scope>
</reference>
<proteinExistence type="predicted"/>
<name>A0A0K0FQD1_STRVS</name>
<keyword evidence="1" id="KW-1185">Reference proteome</keyword>
<organism evidence="1 2">
    <name type="scientific">Strongyloides venezuelensis</name>
    <name type="common">Threadworm</name>
    <dbReference type="NCBI Taxonomy" id="75913"/>
    <lineage>
        <taxon>Eukaryota</taxon>
        <taxon>Metazoa</taxon>
        <taxon>Ecdysozoa</taxon>
        <taxon>Nematoda</taxon>
        <taxon>Chromadorea</taxon>
        <taxon>Rhabditida</taxon>
        <taxon>Tylenchina</taxon>
        <taxon>Panagrolaimomorpha</taxon>
        <taxon>Strongyloidoidea</taxon>
        <taxon>Strongyloididae</taxon>
        <taxon>Strongyloides</taxon>
    </lineage>
</organism>
<dbReference type="WBParaSite" id="SVE_1161800.1">
    <property type="protein sequence ID" value="SVE_1161800.1"/>
    <property type="gene ID" value="SVE_1161800"/>
</dbReference>
<accession>A0A0K0FQD1</accession>
<protein>
    <submittedName>
        <fullName evidence="2">Secreted protein</fullName>
    </submittedName>
</protein>
<dbReference type="AlphaFoldDB" id="A0A0K0FQD1"/>
<sequence length="187" mass="21771">MALQCCLYTVETPTRLKVTMSCFLLTLSPISDNLTLSVVCEISFHVVRRVLGLLLVVENEGDNRDRAGELAKIRKCGDSFLCFSNISYNHGEKIFRVQRRHQQKLFAGNIDNLVLCKNFIPALKEFYSFKLQDFYWHISFIISEKYFLHSIGFILRRCRKIFTPIEHSTSIPANCRKDFLSIFFVKD</sequence>